<dbReference type="OrthoDB" id="9800184at2"/>
<sequence length="457" mass="50492">MLNRRSLLTALAGLAAAGGFGALPALAAGKRRLPWRNWSGSQQCLPEARVAPATLGELQELLAGSSGIIRPVGAGHSFSPLVPTDGTLLSLSRLGGISALDNESLQATIGGGTRLGDIGQPLQDAGQALLNMPDIDEQTLAGSLATATHGTGSGLGCLSSFVTGLQLVDARGDVIECDADHNADLFQAAKVSLGSLGVITQVRMQNMEPYRLRRETVWMELEDILENAESMAEQHRNFEFYYVPFSGWGFTDSHDLSNEPTGATDKADPNAGVMTLKSVRDWMESAPALRRFSLSTYASFLDKEVTVGNSWSNYANERNVRFNEMEYHLPRESGLRALREVIDTLESSHHEVFFPLEVRFVKSDDIWLSPFYGRESLSIAVHRYFEEDYQPYFRALEPIFRKHGGRPHWGKLNTLNAGDFRALYPHWDDFAEMRQQMDPEGRFLNSYLSRLFGEAGV</sequence>
<dbReference type="EMBL" id="SMSE01000002">
    <property type="protein sequence ID" value="TDG13635.1"/>
    <property type="molecule type" value="Genomic_DNA"/>
</dbReference>
<dbReference type="RefSeq" id="WP_133211797.1">
    <property type="nucleotide sequence ID" value="NZ_SMSE01000002.1"/>
</dbReference>
<reference evidence="4 5" key="1">
    <citation type="submission" date="2019-03" db="EMBL/GenBank/DDBJ databases">
        <title>Seongchinamella monodicae gen. nov., sp. nov., a novel member of the Gammaproteobacteria isolated from a tidal mudflat of beach.</title>
        <authorList>
            <person name="Yang H.G."/>
            <person name="Kang J.W."/>
            <person name="Lee S.D."/>
        </authorList>
    </citation>
    <scope>NUCLEOTIDE SEQUENCE [LARGE SCALE GENOMIC DNA]</scope>
    <source>
        <strain evidence="4 5">GH4-78</strain>
    </source>
</reference>
<dbReference type="Gene3D" id="3.30.465.10">
    <property type="match status" value="1"/>
</dbReference>
<dbReference type="InterPro" id="IPR007173">
    <property type="entry name" value="ALO_C"/>
</dbReference>
<feature type="domain" description="FAD-binding PCMH-type" evidence="3">
    <location>
        <begin position="42"/>
        <end position="209"/>
    </location>
</feature>
<dbReference type="InterPro" id="IPR016169">
    <property type="entry name" value="FAD-bd_PCMH_sub2"/>
</dbReference>
<evidence type="ECO:0000256" key="1">
    <source>
        <dbReference type="ARBA" id="ARBA00022827"/>
    </source>
</evidence>
<dbReference type="InterPro" id="IPR016167">
    <property type="entry name" value="FAD-bd_PCMH_sub1"/>
</dbReference>
<keyword evidence="5" id="KW-1185">Reference proteome</keyword>
<keyword evidence="2" id="KW-0560">Oxidoreductase</keyword>
<organism evidence="4 5">
    <name type="scientific">Seongchinamella unica</name>
    <dbReference type="NCBI Taxonomy" id="2547392"/>
    <lineage>
        <taxon>Bacteria</taxon>
        <taxon>Pseudomonadati</taxon>
        <taxon>Pseudomonadota</taxon>
        <taxon>Gammaproteobacteria</taxon>
        <taxon>Cellvibrionales</taxon>
        <taxon>Halieaceae</taxon>
        <taxon>Seongchinamella</taxon>
    </lineage>
</organism>
<dbReference type="Gene3D" id="3.30.70.2520">
    <property type="match status" value="1"/>
</dbReference>
<dbReference type="NCBIfam" id="TIGR01679">
    <property type="entry name" value="bact_FAD_ox"/>
    <property type="match status" value="1"/>
</dbReference>
<keyword evidence="1" id="KW-0274">FAD</keyword>
<evidence type="ECO:0000313" key="4">
    <source>
        <dbReference type="EMBL" id="TDG13635.1"/>
    </source>
</evidence>
<accession>A0A4R5LRW1</accession>
<dbReference type="AlphaFoldDB" id="A0A4R5LRW1"/>
<evidence type="ECO:0000259" key="3">
    <source>
        <dbReference type="PROSITE" id="PS51387"/>
    </source>
</evidence>
<dbReference type="PANTHER" id="PTHR43762:SF1">
    <property type="entry name" value="D-ARABINONO-1,4-LACTONE OXIDASE"/>
    <property type="match status" value="1"/>
</dbReference>
<dbReference type="GO" id="GO:0071949">
    <property type="term" value="F:FAD binding"/>
    <property type="evidence" value="ECO:0007669"/>
    <property type="project" value="InterPro"/>
</dbReference>
<dbReference type="PANTHER" id="PTHR43762">
    <property type="entry name" value="L-GULONOLACTONE OXIDASE"/>
    <property type="match status" value="1"/>
</dbReference>
<dbReference type="Gene3D" id="3.30.43.10">
    <property type="entry name" value="Uridine Diphospho-n-acetylenolpyruvylglucosamine Reductase, domain 2"/>
    <property type="match status" value="1"/>
</dbReference>
<dbReference type="Pfam" id="PF01565">
    <property type="entry name" value="FAD_binding_4"/>
    <property type="match status" value="1"/>
</dbReference>
<dbReference type="InterPro" id="IPR006311">
    <property type="entry name" value="TAT_signal"/>
</dbReference>
<dbReference type="Gene3D" id="1.10.45.10">
    <property type="entry name" value="Vanillyl-alcohol Oxidase, Chain A, domain 4"/>
    <property type="match status" value="1"/>
</dbReference>
<dbReference type="SUPFAM" id="SSF56176">
    <property type="entry name" value="FAD-binding/transporter-associated domain-like"/>
    <property type="match status" value="1"/>
</dbReference>
<dbReference type="InterPro" id="IPR006094">
    <property type="entry name" value="Oxid_FAD_bind_N"/>
</dbReference>
<dbReference type="PROSITE" id="PS51318">
    <property type="entry name" value="TAT"/>
    <property type="match status" value="1"/>
</dbReference>
<proteinExistence type="predicted"/>
<gene>
    <name evidence="4" type="ORF">E2F43_08915</name>
</gene>
<dbReference type="Pfam" id="PF04030">
    <property type="entry name" value="ALO"/>
    <property type="match status" value="1"/>
</dbReference>
<dbReference type="GO" id="GO:0003885">
    <property type="term" value="F:D-arabinono-1,4-lactone oxidase activity"/>
    <property type="evidence" value="ECO:0007669"/>
    <property type="project" value="InterPro"/>
</dbReference>
<dbReference type="InterPro" id="IPR016171">
    <property type="entry name" value="Vanillyl_alc_oxidase_C-sub2"/>
</dbReference>
<name>A0A4R5LRW1_9GAMM</name>
<dbReference type="Proteomes" id="UP000295554">
    <property type="component" value="Unassembled WGS sequence"/>
</dbReference>
<dbReference type="PROSITE" id="PS51387">
    <property type="entry name" value="FAD_PCMH"/>
    <property type="match status" value="1"/>
</dbReference>
<dbReference type="InterPro" id="IPR036318">
    <property type="entry name" value="FAD-bd_PCMH-like_sf"/>
</dbReference>
<dbReference type="InterPro" id="IPR016166">
    <property type="entry name" value="FAD-bd_PCMH"/>
</dbReference>
<comment type="caution">
    <text evidence="4">The sequence shown here is derived from an EMBL/GenBank/DDBJ whole genome shotgun (WGS) entry which is preliminary data.</text>
</comment>
<protein>
    <submittedName>
        <fullName evidence="4">FAD-binding protein</fullName>
    </submittedName>
</protein>
<evidence type="ECO:0000313" key="5">
    <source>
        <dbReference type="Proteomes" id="UP000295554"/>
    </source>
</evidence>
<evidence type="ECO:0000256" key="2">
    <source>
        <dbReference type="ARBA" id="ARBA00023002"/>
    </source>
</evidence>
<dbReference type="GO" id="GO:0016020">
    <property type="term" value="C:membrane"/>
    <property type="evidence" value="ECO:0007669"/>
    <property type="project" value="InterPro"/>
</dbReference>
<dbReference type="PIRSF" id="PIRSF000136">
    <property type="entry name" value="LGO_GLO"/>
    <property type="match status" value="1"/>
</dbReference>
<keyword evidence="1" id="KW-0285">Flavoprotein</keyword>
<dbReference type="InterPro" id="IPR010031">
    <property type="entry name" value="FAD_lactone_oxidase-like"/>
</dbReference>